<dbReference type="EC" id="2.7.1.130" evidence="3 13"/>
<keyword evidence="9 13" id="KW-0418">Kinase</keyword>
<evidence type="ECO:0000256" key="9">
    <source>
        <dbReference type="ARBA" id="ARBA00022777"/>
    </source>
</evidence>
<keyword evidence="7 13" id="KW-0808">Transferase</keyword>
<comment type="catalytic activity">
    <reaction evidence="13">
        <text>a lipid A disaccharide + ATP = a lipid IVA + ADP + H(+)</text>
        <dbReference type="Rhea" id="RHEA:67840"/>
        <dbReference type="ChEBI" id="CHEBI:15378"/>
        <dbReference type="ChEBI" id="CHEBI:30616"/>
        <dbReference type="ChEBI" id="CHEBI:176343"/>
        <dbReference type="ChEBI" id="CHEBI:176425"/>
        <dbReference type="ChEBI" id="CHEBI:456216"/>
        <dbReference type="EC" id="2.7.1.130"/>
    </reaction>
</comment>
<name>A0ABZ0UUS3_9RICK</name>
<proteinExistence type="inferred from homology"/>
<dbReference type="HAMAP" id="MF_00409">
    <property type="entry name" value="LpxK"/>
    <property type="match status" value="1"/>
</dbReference>
<dbReference type="PANTHER" id="PTHR42724">
    <property type="entry name" value="TETRAACYLDISACCHARIDE 4'-KINASE"/>
    <property type="match status" value="1"/>
</dbReference>
<protein>
    <recommendedName>
        <fullName evidence="4 13">Tetraacyldisaccharide 4'-kinase</fullName>
        <ecNumber evidence="3 13">2.7.1.130</ecNumber>
    </recommendedName>
    <alternativeName>
        <fullName evidence="12 13">Lipid A 4'-kinase</fullName>
    </alternativeName>
</protein>
<evidence type="ECO:0000256" key="7">
    <source>
        <dbReference type="ARBA" id="ARBA00022679"/>
    </source>
</evidence>
<dbReference type="EMBL" id="CP112932">
    <property type="protein sequence ID" value="WPY00654.1"/>
    <property type="molecule type" value="Genomic_DNA"/>
</dbReference>
<evidence type="ECO:0000256" key="12">
    <source>
        <dbReference type="ARBA" id="ARBA00029757"/>
    </source>
</evidence>
<evidence type="ECO:0000256" key="11">
    <source>
        <dbReference type="ARBA" id="ARBA00023098"/>
    </source>
</evidence>
<dbReference type="SUPFAM" id="SSF52540">
    <property type="entry name" value="P-loop containing nucleoside triphosphate hydrolases"/>
    <property type="match status" value="1"/>
</dbReference>
<dbReference type="InterPro" id="IPR027417">
    <property type="entry name" value="P-loop_NTPase"/>
</dbReference>
<reference evidence="14 15" key="1">
    <citation type="submission" date="2022-10" db="EMBL/GenBank/DDBJ databases">
        <title>Host association and intracellularity evolved multiple times independently in the Rickettsiales.</title>
        <authorList>
            <person name="Castelli M."/>
            <person name="Nardi T."/>
            <person name="Gammuto L."/>
            <person name="Bellinzona G."/>
            <person name="Sabaneyeva E."/>
            <person name="Potekhin A."/>
            <person name="Serra V."/>
            <person name="Petroni G."/>
            <person name="Sassera D."/>
        </authorList>
    </citation>
    <scope>NUCLEOTIDE SEQUENCE [LARGE SCALE GENOMIC DNA]</scope>
    <source>
        <strain evidence="14 15">Kr 154-4</strain>
    </source>
</reference>
<evidence type="ECO:0000256" key="6">
    <source>
        <dbReference type="ARBA" id="ARBA00022556"/>
    </source>
</evidence>
<dbReference type="Pfam" id="PF02606">
    <property type="entry name" value="LpxK"/>
    <property type="match status" value="1"/>
</dbReference>
<comment type="function">
    <text evidence="1 13">Transfers the gamma-phosphate of ATP to the 4'-position of a tetraacyldisaccharide 1-phosphate intermediate (termed DS-1-P) to form tetraacyldisaccharide 1,4'-bis-phosphate (lipid IVA).</text>
</comment>
<organism evidence="14 15">
    <name type="scientific">Candidatus Trichorickettsia mobilis</name>
    <dbReference type="NCBI Taxonomy" id="1346319"/>
    <lineage>
        <taxon>Bacteria</taxon>
        <taxon>Pseudomonadati</taxon>
        <taxon>Pseudomonadota</taxon>
        <taxon>Alphaproteobacteria</taxon>
        <taxon>Rickettsiales</taxon>
        <taxon>Rickettsiaceae</taxon>
        <taxon>Rickettsieae</taxon>
        <taxon>Candidatus Trichorickettsia</taxon>
    </lineage>
</organism>
<evidence type="ECO:0000256" key="10">
    <source>
        <dbReference type="ARBA" id="ARBA00022840"/>
    </source>
</evidence>
<dbReference type="Proteomes" id="UP001326613">
    <property type="component" value="Chromosome"/>
</dbReference>
<dbReference type="NCBIfam" id="TIGR00682">
    <property type="entry name" value="lpxK"/>
    <property type="match status" value="1"/>
</dbReference>
<evidence type="ECO:0000256" key="1">
    <source>
        <dbReference type="ARBA" id="ARBA00002274"/>
    </source>
</evidence>
<keyword evidence="11 13" id="KW-0443">Lipid metabolism</keyword>
<dbReference type="RefSeq" id="WP_323738706.1">
    <property type="nucleotide sequence ID" value="NZ_CP112932.1"/>
</dbReference>
<evidence type="ECO:0000256" key="5">
    <source>
        <dbReference type="ARBA" id="ARBA00022516"/>
    </source>
</evidence>
<gene>
    <name evidence="13" type="primary">lpxK</name>
    <name evidence="14" type="ORF">Trichorick_00537</name>
</gene>
<dbReference type="InterPro" id="IPR003758">
    <property type="entry name" value="LpxK"/>
</dbReference>
<keyword evidence="6 13" id="KW-0441">Lipid A biosynthesis</keyword>
<accession>A0ABZ0UUS3</accession>
<evidence type="ECO:0000313" key="14">
    <source>
        <dbReference type="EMBL" id="WPY00654.1"/>
    </source>
</evidence>
<comment type="similarity">
    <text evidence="13">Belongs to the LpxK family.</text>
</comment>
<dbReference type="PANTHER" id="PTHR42724:SF1">
    <property type="entry name" value="TETRAACYLDISACCHARIDE 4'-KINASE, MITOCHONDRIAL-RELATED"/>
    <property type="match status" value="1"/>
</dbReference>
<evidence type="ECO:0000313" key="15">
    <source>
        <dbReference type="Proteomes" id="UP001326613"/>
    </source>
</evidence>
<evidence type="ECO:0000256" key="8">
    <source>
        <dbReference type="ARBA" id="ARBA00022741"/>
    </source>
</evidence>
<evidence type="ECO:0000256" key="2">
    <source>
        <dbReference type="ARBA" id="ARBA00004870"/>
    </source>
</evidence>
<keyword evidence="8 13" id="KW-0547">Nucleotide-binding</keyword>
<keyword evidence="10 13" id="KW-0067">ATP-binding</keyword>
<comment type="pathway">
    <text evidence="2 13">Glycolipid biosynthesis; lipid IV(A) biosynthesis; lipid IV(A) from (3R)-3-hydroxytetradecanoyl-[acyl-carrier-protein] and UDP-N-acetyl-alpha-D-glucosamine: step 6/6.</text>
</comment>
<evidence type="ECO:0000256" key="3">
    <source>
        <dbReference type="ARBA" id="ARBA00012071"/>
    </source>
</evidence>
<feature type="binding site" evidence="13">
    <location>
        <begin position="54"/>
        <end position="61"/>
    </location>
    <ligand>
        <name>ATP</name>
        <dbReference type="ChEBI" id="CHEBI:30616"/>
    </ligand>
</feature>
<keyword evidence="15" id="KW-1185">Reference proteome</keyword>
<sequence>MFKLNYPKFWYSRNIVACLLWLPSKLYFTLGVIRHYFAKPTTFPAPVICIGNASIGGTGKTQIVIWLIKLLKAKNINAIVITKAYKSSVKTALLVQKHHTAHDVGDESLLISKYTTVIAAAKIQSALVLVESLNPEVIIVDDGLQNPNFTKDFTILSVDGHRGFGNGWLIPAGPLRQYPSTAFDIANVVIILEGTDNTTLQQTMFFCSKPIFNATSIVNINLDKTKTYFAFCAIGNPDRFFNTLQANGITLAGFKTFPDHHHYSDDDCKYLQNQARNLHATLITTSKDHVKIYNKLLVENLEIELSINNQELLQDLIYEKIFKKDKAYN</sequence>
<keyword evidence="5 13" id="KW-0444">Lipid biosynthesis</keyword>
<evidence type="ECO:0000256" key="4">
    <source>
        <dbReference type="ARBA" id="ARBA00016436"/>
    </source>
</evidence>
<evidence type="ECO:0000256" key="13">
    <source>
        <dbReference type="HAMAP-Rule" id="MF_00409"/>
    </source>
</evidence>